<dbReference type="AlphaFoldDB" id="A0AAF3FR84"/>
<organism evidence="1 2">
    <name type="scientific">Mesorhabditis belari</name>
    <dbReference type="NCBI Taxonomy" id="2138241"/>
    <lineage>
        <taxon>Eukaryota</taxon>
        <taxon>Metazoa</taxon>
        <taxon>Ecdysozoa</taxon>
        <taxon>Nematoda</taxon>
        <taxon>Chromadorea</taxon>
        <taxon>Rhabditida</taxon>
        <taxon>Rhabditina</taxon>
        <taxon>Rhabditomorpha</taxon>
        <taxon>Rhabditoidea</taxon>
        <taxon>Rhabditidae</taxon>
        <taxon>Mesorhabditinae</taxon>
        <taxon>Mesorhabditis</taxon>
    </lineage>
</organism>
<reference evidence="2" key="1">
    <citation type="submission" date="2024-02" db="UniProtKB">
        <authorList>
            <consortium name="WormBaseParasite"/>
        </authorList>
    </citation>
    <scope>IDENTIFICATION</scope>
</reference>
<sequence>MVSHLSLNFEEIPAGSWDGRDLFHFAKETIRNFGQLTWDRDDFSFFYQQGWTSAGRSVHRREECSSLGGVFIAGRSVHRWEECSSPGGMFIAGRNEECSSPGGMFIAGRNEECSSPGGMFIAGRNEECSSPGGMFIAGRSVHRLDRL</sequence>
<keyword evidence="1" id="KW-1185">Reference proteome</keyword>
<dbReference type="WBParaSite" id="MBELARI_LOCUS975">
    <property type="protein sequence ID" value="MBELARI_LOCUS975"/>
    <property type="gene ID" value="MBELARI_LOCUS975"/>
</dbReference>
<proteinExistence type="predicted"/>
<protein>
    <submittedName>
        <fullName evidence="2">Uncharacterized protein</fullName>
    </submittedName>
</protein>
<evidence type="ECO:0000313" key="1">
    <source>
        <dbReference type="Proteomes" id="UP000887575"/>
    </source>
</evidence>
<evidence type="ECO:0000313" key="2">
    <source>
        <dbReference type="WBParaSite" id="MBELARI_LOCUS975"/>
    </source>
</evidence>
<accession>A0AAF3FR84</accession>
<name>A0AAF3FR84_9BILA</name>
<dbReference type="Proteomes" id="UP000887575">
    <property type="component" value="Unassembled WGS sequence"/>
</dbReference>